<dbReference type="EMBL" id="VFPV01000001">
    <property type="protein sequence ID" value="TQN06999.1"/>
    <property type="molecule type" value="Genomic_DNA"/>
</dbReference>
<organism evidence="1 2">
    <name type="scientific">Acidovorax temperans</name>
    <dbReference type="NCBI Taxonomy" id="80878"/>
    <lineage>
        <taxon>Bacteria</taxon>
        <taxon>Pseudomonadati</taxon>
        <taxon>Pseudomonadota</taxon>
        <taxon>Betaproteobacteria</taxon>
        <taxon>Burkholderiales</taxon>
        <taxon>Comamonadaceae</taxon>
        <taxon>Acidovorax</taxon>
    </lineage>
</organism>
<dbReference type="Proteomes" id="UP000316993">
    <property type="component" value="Unassembled WGS sequence"/>
</dbReference>
<evidence type="ECO:0000313" key="2">
    <source>
        <dbReference type="Proteomes" id="UP000316993"/>
    </source>
</evidence>
<evidence type="ECO:0000313" key="1">
    <source>
        <dbReference type="EMBL" id="TQN06999.1"/>
    </source>
</evidence>
<reference evidence="1 2" key="1">
    <citation type="submission" date="2019-06" db="EMBL/GenBank/DDBJ databases">
        <title>Genomic Encyclopedia of Archaeal and Bacterial Type Strains, Phase II (KMG-II): from individual species to whole genera.</title>
        <authorList>
            <person name="Goeker M."/>
        </authorList>
    </citation>
    <scope>NUCLEOTIDE SEQUENCE [LARGE SCALE GENOMIC DNA]</scope>
    <source>
        <strain evidence="1 2">DSM 7270</strain>
    </source>
</reference>
<accession>A0A543LI21</accession>
<proteinExistence type="predicted"/>
<gene>
    <name evidence="1" type="ORF">BDD18_0078</name>
</gene>
<protein>
    <submittedName>
        <fullName evidence="1">Uncharacterized protein</fullName>
    </submittedName>
</protein>
<name>A0A543LI21_9BURK</name>
<dbReference type="AlphaFoldDB" id="A0A543LI21"/>
<sequence>MVVALLLANHSMAKFQEDNGDDDDPKIGFLTK</sequence>
<comment type="caution">
    <text evidence="1">The sequence shown here is derived from an EMBL/GenBank/DDBJ whole genome shotgun (WGS) entry which is preliminary data.</text>
</comment>